<evidence type="ECO:0000313" key="1">
    <source>
        <dbReference type="EMBL" id="GAW96517.1"/>
    </source>
</evidence>
<reference evidence="1 2" key="1">
    <citation type="submission" date="2017-06" db="EMBL/GenBank/DDBJ databases">
        <title>Whole Genome Sequences of Colwellia marinimaniae MTCD1.</title>
        <authorList>
            <person name="Kusumoto H."/>
            <person name="Inoue M."/>
            <person name="Tanikawa K."/>
            <person name="Maeji H."/>
            <person name="Cameron J.H."/>
            <person name="Bartlett D.H."/>
        </authorList>
    </citation>
    <scope>NUCLEOTIDE SEQUENCE [LARGE SCALE GENOMIC DNA]</scope>
    <source>
        <strain evidence="1 2">MTCD1</strain>
    </source>
</reference>
<dbReference type="Proteomes" id="UP000197068">
    <property type="component" value="Unassembled WGS sequence"/>
</dbReference>
<comment type="caution">
    <text evidence="1">The sequence shown here is derived from an EMBL/GenBank/DDBJ whole genome shotgun (WGS) entry which is preliminary data.</text>
</comment>
<name>A0ABQ0MW87_9GAMM</name>
<evidence type="ECO:0000313" key="2">
    <source>
        <dbReference type="Proteomes" id="UP000197068"/>
    </source>
</evidence>
<keyword evidence="2" id="KW-1185">Reference proteome</keyword>
<proteinExistence type="predicted"/>
<accession>A0ABQ0MW87</accession>
<protein>
    <submittedName>
        <fullName evidence="1">Uncharacterized protein</fullName>
    </submittedName>
</protein>
<sequence>MILKQALREIFYSRIILKNYLVRSLFTSSALPVPAVLLAKNNEVKISSFVIFQGNCIIHAG</sequence>
<dbReference type="EMBL" id="BDQM01000015">
    <property type="protein sequence ID" value="GAW96517.1"/>
    <property type="molecule type" value="Genomic_DNA"/>
</dbReference>
<organism evidence="1 2">
    <name type="scientific">Colwellia marinimaniae</name>
    <dbReference type="NCBI Taxonomy" id="1513592"/>
    <lineage>
        <taxon>Bacteria</taxon>
        <taxon>Pseudomonadati</taxon>
        <taxon>Pseudomonadota</taxon>
        <taxon>Gammaproteobacteria</taxon>
        <taxon>Alteromonadales</taxon>
        <taxon>Colwelliaceae</taxon>
        <taxon>Colwellia</taxon>
    </lineage>
</organism>
<gene>
    <name evidence="1" type="ORF">MTCD1_02134</name>
</gene>